<dbReference type="GO" id="GO:0006826">
    <property type="term" value="P:iron ion transport"/>
    <property type="evidence" value="ECO:0007669"/>
    <property type="project" value="UniProtKB-KW"/>
</dbReference>
<dbReference type="PANTHER" id="PTHR32552">
    <property type="entry name" value="FERRICHROME IRON RECEPTOR-RELATED"/>
    <property type="match status" value="1"/>
</dbReference>
<feature type="domain" description="TonB-dependent receptor-like beta-barrel" evidence="13">
    <location>
        <begin position="260"/>
        <end position="738"/>
    </location>
</feature>
<evidence type="ECO:0000256" key="8">
    <source>
        <dbReference type="ARBA" id="ARBA00023077"/>
    </source>
</evidence>
<proteinExistence type="inferred from homology"/>
<keyword evidence="5 11" id="KW-0812">Transmembrane</keyword>
<gene>
    <name evidence="15" type="ORF">SAMN05216210_2983</name>
</gene>
<sequence length="774" mass="84400">MLTIEPAKGLLKTTLFGCLCVAPMAQADAPLVLPDSETVARWQDLDWPTIQARDLLFIEETGPLPPESAEELARRIPTLQFAAPSTRLTSFSIRGLGSSSFNDGMESNVGLWVDGVYLGRQGMFPADLAGVERIEVLRGPQGTLYGRNSSAGVVHLISRLPSWQPSGRGEIRIGENGQRQYRAELAGPLVDQVLAGSLSLYQRSADGSVRNGLVGSAVNDEDRWGMRGQLLWRGPAGLAARLIVEQTRQQEDCCAFPVVRYSQSARSSADYVGYDLPPVRPFERRVQQDTRNRITADQDAVTLHIDMPLGTASRLSSITGWRSWDMASRGDLDGIGLPISPAGGVDLEHTQYSQEFRLTGPVTNTLDYLLGYHGMYQTMDRRGWLEYGPSAADWFAGSVPEVRQLGITPGMIDDAILDGASVNTPGSQTTRSHALFGQLDWRPTDAYLLSVGLRIADERKHGSASRTARRPALAADPVSQLVGPALQAATLGQDYQRRDAVNDRLLGGHLRITRYVSDSLALYAGAASAYKAGGINAEPIGTGVSPTFDPERAHTLEAGGSFTFAAGRGNTHFALYHTQVHDYQAITYNPHSAVLNPQRNNLMNVGRVRSRGIELDTTWMFSDNLDAYLAVAWNDSRYRHFSDAPCPPPTEQLYCDQRGKQVYGAPRWSAASGFDYRRAAWPGLNWLAGAGYSWRSGAYGTLERGEGTYLSSRGTADGYLGIADAGNRWDLMLIGRNLFDKDYVAAYYALTGSGDYGAVLGAQRSVSLRLRAGF</sequence>
<dbReference type="Pfam" id="PF00593">
    <property type="entry name" value="TonB_dep_Rec_b-barrel"/>
    <property type="match status" value="1"/>
</dbReference>
<feature type="domain" description="TonB-dependent receptor plug" evidence="14">
    <location>
        <begin position="65"/>
        <end position="153"/>
    </location>
</feature>
<evidence type="ECO:0000256" key="11">
    <source>
        <dbReference type="PROSITE-ProRule" id="PRU01360"/>
    </source>
</evidence>
<evidence type="ECO:0000256" key="2">
    <source>
        <dbReference type="ARBA" id="ARBA00022448"/>
    </source>
</evidence>
<accession>A0A1H2HEH0</accession>
<evidence type="ECO:0000256" key="4">
    <source>
        <dbReference type="ARBA" id="ARBA00022496"/>
    </source>
</evidence>
<evidence type="ECO:0000256" key="1">
    <source>
        <dbReference type="ARBA" id="ARBA00004571"/>
    </source>
</evidence>
<keyword evidence="6" id="KW-0408">Iron</keyword>
<keyword evidence="4" id="KW-0410">Iron transport</keyword>
<dbReference type="AlphaFoldDB" id="A0A1H2HEH0"/>
<evidence type="ECO:0000256" key="12">
    <source>
        <dbReference type="RuleBase" id="RU003357"/>
    </source>
</evidence>
<dbReference type="Proteomes" id="UP000243924">
    <property type="component" value="Chromosome I"/>
</dbReference>
<protein>
    <submittedName>
        <fullName evidence="15">Iron complex outermembrane recepter protein</fullName>
    </submittedName>
</protein>
<keyword evidence="7" id="KW-0406">Ion transport</keyword>
<keyword evidence="3 11" id="KW-1134">Transmembrane beta strand</keyword>
<evidence type="ECO:0000313" key="16">
    <source>
        <dbReference type="Proteomes" id="UP000243924"/>
    </source>
</evidence>
<keyword evidence="8 12" id="KW-0798">TonB box</keyword>
<keyword evidence="10 11" id="KW-0998">Cell outer membrane</keyword>
<dbReference type="STRING" id="1434072.SAMN05216210_2983"/>
<evidence type="ECO:0000256" key="7">
    <source>
        <dbReference type="ARBA" id="ARBA00023065"/>
    </source>
</evidence>
<reference evidence="16" key="1">
    <citation type="submission" date="2016-10" db="EMBL/GenBank/DDBJ databases">
        <authorList>
            <person name="Varghese N."/>
            <person name="Submissions S."/>
        </authorList>
    </citation>
    <scope>NUCLEOTIDE SEQUENCE [LARGE SCALE GENOMIC DNA]</scope>
    <source>
        <strain evidence="16">CECT 8338</strain>
    </source>
</reference>
<dbReference type="Pfam" id="PF07715">
    <property type="entry name" value="Plug"/>
    <property type="match status" value="1"/>
</dbReference>
<dbReference type="GO" id="GO:0009279">
    <property type="term" value="C:cell outer membrane"/>
    <property type="evidence" value="ECO:0007669"/>
    <property type="project" value="UniProtKB-SubCell"/>
</dbReference>
<dbReference type="InterPro" id="IPR039426">
    <property type="entry name" value="TonB-dep_rcpt-like"/>
</dbReference>
<dbReference type="OrthoDB" id="127311at2"/>
<dbReference type="InterPro" id="IPR036942">
    <property type="entry name" value="Beta-barrel_TonB_sf"/>
</dbReference>
<dbReference type="SUPFAM" id="SSF56935">
    <property type="entry name" value="Porins"/>
    <property type="match status" value="1"/>
</dbReference>
<evidence type="ECO:0000256" key="10">
    <source>
        <dbReference type="ARBA" id="ARBA00023237"/>
    </source>
</evidence>
<dbReference type="RefSeq" id="WP_092388374.1">
    <property type="nucleotide sequence ID" value="NZ_LT629787.1"/>
</dbReference>
<keyword evidence="9 11" id="KW-0472">Membrane</keyword>
<comment type="subcellular location">
    <subcellularLocation>
        <location evidence="1 11">Cell outer membrane</location>
        <topology evidence="1 11">Multi-pass membrane protein</topology>
    </subcellularLocation>
</comment>
<evidence type="ECO:0000313" key="15">
    <source>
        <dbReference type="EMBL" id="SDU30234.1"/>
    </source>
</evidence>
<evidence type="ECO:0000256" key="3">
    <source>
        <dbReference type="ARBA" id="ARBA00022452"/>
    </source>
</evidence>
<evidence type="ECO:0000259" key="13">
    <source>
        <dbReference type="Pfam" id="PF00593"/>
    </source>
</evidence>
<dbReference type="PROSITE" id="PS52016">
    <property type="entry name" value="TONB_DEPENDENT_REC_3"/>
    <property type="match status" value="1"/>
</dbReference>
<evidence type="ECO:0000259" key="14">
    <source>
        <dbReference type="Pfam" id="PF07715"/>
    </source>
</evidence>
<evidence type="ECO:0000256" key="6">
    <source>
        <dbReference type="ARBA" id="ARBA00023004"/>
    </source>
</evidence>
<dbReference type="Gene3D" id="2.40.170.20">
    <property type="entry name" value="TonB-dependent receptor, beta-barrel domain"/>
    <property type="match status" value="1"/>
</dbReference>
<evidence type="ECO:0000256" key="9">
    <source>
        <dbReference type="ARBA" id="ARBA00023136"/>
    </source>
</evidence>
<dbReference type="InterPro" id="IPR012910">
    <property type="entry name" value="Plug_dom"/>
</dbReference>
<organism evidence="15 16">
    <name type="scientific">Halopseudomonas salegens</name>
    <dbReference type="NCBI Taxonomy" id="1434072"/>
    <lineage>
        <taxon>Bacteria</taxon>
        <taxon>Pseudomonadati</taxon>
        <taxon>Pseudomonadota</taxon>
        <taxon>Gammaproteobacteria</taxon>
        <taxon>Pseudomonadales</taxon>
        <taxon>Pseudomonadaceae</taxon>
        <taxon>Halopseudomonas</taxon>
    </lineage>
</organism>
<dbReference type="PANTHER" id="PTHR32552:SF81">
    <property type="entry name" value="TONB-DEPENDENT OUTER MEMBRANE RECEPTOR"/>
    <property type="match status" value="1"/>
</dbReference>
<keyword evidence="16" id="KW-1185">Reference proteome</keyword>
<evidence type="ECO:0000256" key="5">
    <source>
        <dbReference type="ARBA" id="ARBA00022692"/>
    </source>
</evidence>
<dbReference type="InterPro" id="IPR000531">
    <property type="entry name" value="Beta-barrel_TonB"/>
</dbReference>
<dbReference type="EMBL" id="LT629787">
    <property type="protein sequence ID" value="SDU30234.1"/>
    <property type="molecule type" value="Genomic_DNA"/>
</dbReference>
<name>A0A1H2HEH0_9GAMM</name>
<comment type="similarity">
    <text evidence="11 12">Belongs to the TonB-dependent receptor family.</text>
</comment>
<keyword evidence="2 11" id="KW-0813">Transport</keyword>